<comment type="similarity">
    <text evidence="1">Belongs to the bacterial solute-binding protein 7 family.</text>
</comment>
<evidence type="ECO:0000313" key="6">
    <source>
        <dbReference type="Proteomes" id="UP001081283"/>
    </source>
</evidence>
<comment type="caution">
    <text evidence="5">The sequence shown here is derived from an EMBL/GenBank/DDBJ whole genome shotgun (WGS) entry which is preliminary data.</text>
</comment>
<keyword evidence="2" id="KW-0813">Transport</keyword>
<protein>
    <submittedName>
        <fullName evidence="5">TRAP transporter substrate-binding protein</fullName>
    </submittedName>
</protein>
<dbReference type="PANTHER" id="PTHR33376">
    <property type="match status" value="1"/>
</dbReference>
<dbReference type="EMBL" id="JAOVZQ010000001">
    <property type="protein sequence ID" value="MCY0096905.1"/>
    <property type="molecule type" value="Genomic_DNA"/>
</dbReference>
<evidence type="ECO:0000256" key="1">
    <source>
        <dbReference type="ARBA" id="ARBA00009023"/>
    </source>
</evidence>
<dbReference type="InterPro" id="IPR038404">
    <property type="entry name" value="TRAP_DctP_sf"/>
</dbReference>
<keyword evidence="6" id="KW-1185">Reference proteome</keyword>
<dbReference type="InterPro" id="IPR018389">
    <property type="entry name" value="DctP_fam"/>
</dbReference>
<evidence type="ECO:0000256" key="2">
    <source>
        <dbReference type="ARBA" id="ARBA00022448"/>
    </source>
</evidence>
<gene>
    <name evidence="5" type="ORF">OEG82_23265</name>
</gene>
<proteinExistence type="inferred from homology"/>
<organism evidence="5 6">
    <name type="scientific">Hoeflea ulvae</name>
    <dbReference type="NCBI Taxonomy" id="2983764"/>
    <lineage>
        <taxon>Bacteria</taxon>
        <taxon>Pseudomonadati</taxon>
        <taxon>Pseudomonadota</taxon>
        <taxon>Alphaproteobacteria</taxon>
        <taxon>Hyphomicrobiales</taxon>
        <taxon>Rhizobiaceae</taxon>
        <taxon>Hoeflea</taxon>
    </lineage>
</organism>
<feature type="signal peptide" evidence="4">
    <location>
        <begin position="1"/>
        <end position="26"/>
    </location>
</feature>
<accession>A0ABT3YLY1</accession>
<evidence type="ECO:0000256" key="3">
    <source>
        <dbReference type="ARBA" id="ARBA00022729"/>
    </source>
</evidence>
<keyword evidence="3 4" id="KW-0732">Signal</keyword>
<dbReference type="InterPro" id="IPR004682">
    <property type="entry name" value="TRAP_DctP"/>
</dbReference>
<dbReference type="CDD" id="cd13603">
    <property type="entry name" value="PBP2_TRAP_Siap_TeaA_like"/>
    <property type="match status" value="1"/>
</dbReference>
<dbReference type="NCBIfam" id="NF037995">
    <property type="entry name" value="TRAP_S1"/>
    <property type="match status" value="1"/>
</dbReference>
<evidence type="ECO:0000313" key="5">
    <source>
        <dbReference type="EMBL" id="MCY0096905.1"/>
    </source>
</evidence>
<dbReference type="RefSeq" id="WP_267614739.1">
    <property type="nucleotide sequence ID" value="NZ_JAOVZQ010000001.1"/>
</dbReference>
<dbReference type="Pfam" id="PF03480">
    <property type="entry name" value="DctP"/>
    <property type="match status" value="1"/>
</dbReference>
<dbReference type="Gene3D" id="3.40.190.170">
    <property type="entry name" value="Bacterial extracellular solute-binding protein, family 7"/>
    <property type="match status" value="1"/>
</dbReference>
<reference evidence="5" key="1">
    <citation type="submission" date="2022-10" db="EMBL/GenBank/DDBJ databases">
        <title>Hoeflea sp. J2-29, isolated from marine algae.</title>
        <authorList>
            <person name="Kristyanto S."/>
            <person name="Kim J.M."/>
            <person name="Jeon C.O."/>
        </authorList>
    </citation>
    <scope>NUCLEOTIDE SEQUENCE</scope>
    <source>
        <strain evidence="5">J2-29</strain>
    </source>
</reference>
<name>A0ABT3YLY1_9HYPH</name>
<feature type="chain" id="PRO_5046782194" evidence="4">
    <location>
        <begin position="27"/>
        <end position="341"/>
    </location>
</feature>
<sequence>MTFLRKMRFGAVASIALMLGAATAQADTVRLAHVDGEGDLLNNTYWTWSEVFSSVLGAQTAGKFEVEVFPSGQMGDLESLAEQNVRGSLQMVGGLSAGHIAAYAPIASVLEMPYTFSSTAQAREVMNGSFGASLSDKIAEKSGVRILSYLPSAFRNFSSSTKMIKSPADMVGMKMRTQQIPIHVEMVKALGASPTPIAWAELYSALQTGVVDGQENAPYTMLMANLQEVQKFYTLDHHLINMPLITINEEYWQGLSDEDKQAFEYAASEATFAMLGVITAKESQDLAKIRAAGVEIYQPTAAEFQQFVDAAQKPVADILAEQVGQEIIDELKAAVAATQAK</sequence>
<evidence type="ECO:0000256" key="4">
    <source>
        <dbReference type="SAM" id="SignalP"/>
    </source>
</evidence>
<dbReference type="NCBIfam" id="TIGR00787">
    <property type="entry name" value="dctP"/>
    <property type="match status" value="1"/>
</dbReference>
<dbReference type="PANTHER" id="PTHR33376:SF7">
    <property type="entry name" value="C4-DICARBOXYLATE-BINDING PROTEIN DCTB"/>
    <property type="match status" value="1"/>
</dbReference>
<dbReference type="Proteomes" id="UP001081283">
    <property type="component" value="Unassembled WGS sequence"/>
</dbReference>
<dbReference type="PIRSF" id="PIRSF006470">
    <property type="entry name" value="DctB"/>
    <property type="match status" value="1"/>
</dbReference>